<keyword evidence="1" id="KW-0547">Nucleotide-binding</keyword>
<organism evidence="4 5">
    <name type="scientific">Heterorhabditis bacteriophora</name>
    <name type="common">Entomopathogenic nematode worm</name>
    <dbReference type="NCBI Taxonomy" id="37862"/>
    <lineage>
        <taxon>Eukaryota</taxon>
        <taxon>Metazoa</taxon>
        <taxon>Ecdysozoa</taxon>
        <taxon>Nematoda</taxon>
        <taxon>Chromadorea</taxon>
        <taxon>Rhabditida</taxon>
        <taxon>Rhabditina</taxon>
        <taxon>Rhabditomorpha</taxon>
        <taxon>Strongyloidea</taxon>
        <taxon>Heterorhabditidae</taxon>
        <taxon>Heterorhabditis</taxon>
    </lineage>
</organism>
<dbReference type="PANTHER" id="PTHR11956">
    <property type="entry name" value="ARGINYL-TRNA SYNTHETASE"/>
    <property type="match status" value="1"/>
</dbReference>
<dbReference type="Proteomes" id="UP000095283">
    <property type="component" value="Unplaced"/>
</dbReference>
<evidence type="ECO:0000313" key="5">
    <source>
        <dbReference type="WBParaSite" id="Hba_05147"/>
    </source>
</evidence>
<reference evidence="5" key="1">
    <citation type="submission" date="2016-11" db="UniProtKB">
        <authorList>
            <consortium name="WormBaseParasite"/>
        </authorList>
    </citation>
    <scope>IDENTIFICATION</scope>
</reference>
<dbReference type="InterPro" id="IPR035684">
    <property type="entry name" value="ArgRS_core"/>
</dbReference>
<proteinExistence type="inferred from homology"/>
<comment type="similarity">
    <text evidence="1">Belongs to the class-I aminoacyl-tRNA synthetase family.</text>
</comment>
<dbReference type="PANTHER" id="PTHR11956:SF5">
    <property type="entry name" value="ARGININE--TRNA LIGASE, CYTOPLASMIC"/>
    <property type="match status" value="1"/>
</dbReference>
<dbReference type="Pfam" id="PF05291">
    <property type="entry name" value="Bystin"/>
    <property type="match status" value="1"/>
</dbReference>
<evidence type="ECO:0000256" key="1">
    <source>
        <dbReference type="RuleBase" id="RU363038"/>
    </source>
</evidence>
<protein>
    <submittedName>
        <fullName evidence="5">tRNA-synt_1d domain-containing protein</fullName>
    </submittedName>
</protein>
<dbReference type="InterPro" id="IPR001278">
    <property type="entry name" value="Arg-tRNA-ligase"/>
</dbReference>
<evidence type="ECO:0000256" key="2">
    <source>
        <dbReference type="SAM" id="SignalP"/>
    </source>
</evidence>
<keyword evidence="1" id="KW-0436">Ligase</keyword>
<sequence length="305" mass="35325">MLWTVSTHESRPHSLVSLFHSSHYFLSLLSLLCGFIMAEGTKNQQHANFTDISQDRELLRYEEECGADQIFGMLIAHLYDEYPNFLSQPPPICDLQAFYKFIIEYLQTGRKIQESKKRFDTDADFKRRAYDCVVKLQNNRGLQFLDPDLLREEDGRLVFFPSGCDVPLTVVKSDGVKNYKKREDMRSIIRTTGVSSESLNEFIAVLPSVPLLHPAELKLAKQILKLSDCVLQVLDSLMLHQKNVILIIIIYYIKLELNKLQMRELDSEIVEMYQEVGTLLAKYRSGKIPKAFKIIPKMVNWEQIL</sequence>
<feature type="chain" id="PRO_5009310663" evidence="2">
    <location>
        <begin position="39"/>
        <end position="305"/>
    </location>
</feature>
<accession>A0A1I7WJF3</accession>
<feature type="domain" description="Arginyl-tRNA synthetase catalytic core" evidence="3">
    <location>
        <begin position="70"/>
        <end position="139"/>
    </location>
</feature>
<dbReference type="WBParaSite" id="Hba_05147">
    <property type="protein sequence ID" value="Hba_05147"/>
    <property type="gene ID" value="Hba_05147"/>
</dbReference>
<dbReference type="GO" id="GO:0005524">
    <property type="term" value="F:ATP binding"/>
    <property type="evidence" value="ECO:0007669"/>
    <property type="project" value="UniProtKB-KW"/>
</dbReference>
<evidence type="ECO:0000313" key="4">
    <source>
        <dbReference type="Proteomes" id="UP000095283"/>
    </source>
</evidence>
<dbReference type="GO" id="GO:0004814">
    <property type="term" value="F:arginine-tRNA ligase activity"/>
    <property type="evidence" value="ECO:0007669"/>
    <property type="project" value="InterPro"/>
</dbReference>
<keyword evidence="1" id="KW-0030">Aminoacyl-tRNA synthetase</keyword>
<feature type="signal peptide" evidence="2">
    <location>
        <begin position="1"/>
        <end position="38"/>
    </location>
</feature>
<evidence type="ECO:0000259" key="3">
    <source>
        <dbReference type="Pfam" id="PF00750"/>
    </source>
</evidence>
<dbReference type="Pfam" id="PF00750">
    <property type="entry name" value="tRNA-synt_1d"/>
    <property type="match status" value="1"/>
</dbReference>
<dbReference type="GO" id="GO:0006420">
    <property type="term" value="P:arginyl-tRNA aminoacylation"/>
    <property type="evidence" value="ECO:0007669"/>
    <property type="project" value="InterPro"/>
</dbReference>
<name>A0A1I7WJF3_HETBA</name>
<keyword evidence="1" id="KW-0067">ATP-binding</keyword>
<keyword evidence="2" id="KW-0732">Signal</keyword>
<dbReference type="InterPro" id="IPR007955">
    <property type="entry name" value="Bystin"/>
</dbReference>
<keyword evidence="1" id="KW-0648">Protein biosynthesis</keyword>
<dbReference type="AlphaFoldDB" id="A0A1I7WJF3"/>
<keyword evidence="4" id="KW-1185">Reference proteome</keyword>